<reference evidence="2" key="1">
    <citation type="journal article" date="2018" name="BMC Genomics">
        <title>Genomic insights into host adaptation between the wheat stripe rust pathogen (Puccinia striiformis f. sp. tritici) and the barley stripe rust pathogen (Puccinia striiformis f. sp. hordei).</title>
        <authorList>
            <person name="Xia C."/>
            <person name="Wang M."/>
            <person name="Yin C."/>
            <person name="Cornejo O.E."/>
            <person name="Hulbert S.H."/>
            <person name="Chen X."/>
        </authorList>
    </citation>
    <scope>NUCLEOTIDE SEQUENCE [LARGE SCALE GENOMIC DNA]</scope>
    <source>
        <strain evidence="2">93-210</strain>
    </source>
</reference>
<protein>
    <submittedName>
        <fullName evidence="1">Uncharacterized protein</fullName>
    </submittedName>
</protein>
<evidence type="ECO:0000313" key="2">
    <source>
        <dbReference type="Proteomes" id="UP001060170"/>
    </source>
</evidence>
<gene>
    <name evidence="1" type="ORF">MJO28_012764</name>
</gene>
<dbReference type="EMBL" id="CM045876">
    <property type="protein sequence ID" value="KAI7942737.1"/>
    <property type="molecule type" value="Genomic_DNA"/>
</dbReference>
<reference evidence="1 2" key="3">
    <citation type="journal article" date="2022" name="Microbiol. Spectr.">
        <title>Folding features and dynamics of 3D genome architecture in plant fungal pathogens.</title>
        <authorList>
            <person name="Xia C."/>
        </authorList>
    </citation>
    <scope>NUCLEOTIDE SEQUENCE [LARGE SCALE GENOMIC DNA]</scope>
    <source>
        <strain evidence="1 2">93-210</strain>
    </source>
</reference>
<comment type="caution">
    <text evidence="1">The sequence shown here is derived from an EMBL/GenBank/DDBJ whole genome shotgun (WGS) entry which is preliminary data.</text>
</comment>
<name>A0ACC0E146_9BASI</name>
<organism evidence="1 2">
    <name type="scientific">Puccinia striiformis f. sp. tritici</name>
    <dbReference type="NCBI Taxonomy" id="168172"/>
    <lineage>
        <taxon>Eukaryota</taxon>
        <taxon>Fungi</taxon>
        <taxon>Dikarya</taxon>
        <taxon>Basidiomycota</taxon>
        <taxon>Pucciniomycotina</taxon>
        <taxon>Pucciniomycetes</taxon>
        <taxon>Pucciniales</taxon>
        <taxon>Pucciniaceae</taxon>
        <taxon>Puccinia</taxon>
    </lineage>
</organism>
<proteinExistence type="predicted"/>
<keyword evidence="2" id="KW-1185">Reference proteome</keyword>
<accession>A0ACC0E146</accession>
<dbReference type="Proteomes" id="UP001060170">
    <property type="component" value="Chromosome 12"/>
</dbReference>
<evidence type="ECO:0000313" key="1">
    <source>
        <dbReference type="EMBL" id="KAI7942737.1"/>
    </source>
</evidence>
<reference evidence="2" key="2">
    <citation type="journal article" date="2018" name="Mol. Plant Microbe Interact.">
        <title>Genome sequence resources for the wheat stripe rust pathogen (Puccinia striiformis f. sp. tritici) and the barley stripe rust pathogen (Puccinia striiformis f. sp. hordei).</title>
        <authorList>
            <person name="Xia C."/>
            <person name="Wang M."/>
            <person name="Yin C."/>
            <person name="Cornejo O.E."/>
            <person name="Hulbert S.H."/>
            <person name="Chen X."/>
        </authorList>
    </citation>
    <scope>NUCLEOTIDE SEQUENCE [LARGE SCALE GENOMIC DNA]</scope>
    <source>
        <strain evidence="2">93-210</strain>
    </source>
</reference>
<sequence>MVQLHTKFVGPGGPTPIKRPSFRHSSRPPRIRPDLISSPTSAFHNPNANYLQAGCARTFLITSTQQSAPPFPPGRYPMELDATLSGTASEATTELDPTLQGSVDQEIPAQLTQVDLAQDGQFHDVGRPSPLAPQTSNDLRPHGEHLTVGVAITAAAATPEGGQVSVPTATATIGEANQMHTSYTALRVSMERSIERYSDSTAPSLKALTNSTLKGLDAFLVECKQRIDAADGHQDMNQPGVNLTPGDNDGVEVVPPHGAV</sequence>